<feature type="signal peptide" evidence="1">
    <location>
        <begin position="1"/>
        <end position="17"/>
    </location>
</feature>
<sequence>MFTVALAASCSALAQNAAPTGAFAKTRWVVADGYCPVGCAALVSDFIKAQVGTAVTLSNNQFSAPFLDPCSGTVHFQYATLETRQLASELSQGLSGKKQFTAENMRLASPRVLTALALCNSDGSDSTMARILSIEPDRIRVLFEGWSIIELR</sequence>
<evidence type="ECO:0000313" key="2">
    <source>
        <dbReference type="EMBL" id="MBM7131845.1"/>
    </source>
</evidence>
<keyword evidence="1" id="KW-0732">Signal</keyword>
<accession>A0ABS2KLM6</accession>
<dbReference type="RefSeq" id="WP_204633393.1">
    <property type="nucleotide sequence ID" value="NZ_JADIKF010000040.1"/>
</dbReference>
<protein>
    <recommendedName>
        <fullName evidence="4">Copper chaperone NosL</fullName>
    </recommendedName>
</protein>
<feature type="chain" id="PRO_5047447172" description="Copper chaperone NosL" evidence="1">
    <location>
        <begin position="18"/>
        <end position="152"/>
    </location>
</feature>
<evidence type="ECO:0000313" key="3">
    <source>
        <dbReference type="Proteomes" id="UP001430193"/>
    </source>
</evidence>
<reference evidence="2" key="1">
    <citation type="submission" date="2020-10" db="EMBL/GenBank/DDBJ databases">
        <title>Phylogeny of dyella-like bacteria.</title>
        <authorList>
            <person name="Fu J."/>
        </authorList>
    </citation>
    <scope>NUCLEOTIDE SEQUENCE</scope>
    <source>
        <strain evidence="2">DHON07</strain>
    </source>
</reference>
<name>A0ABS2KLM6_9GAMM</name>
<evidence type="ECO:0000256" key="1">
    <source>
        <dbReference type="SAM" id="SignalP"/>
    </source>
</evidence>
<keyword evidence="3" id="KW-1185">Reference proteome</keyword>
<comment type="caution">
    <text evidence="2">The sequence shown here is derived from an EMBL/GenBank/DDBJ whole genome shotgun (WGS) entry which is preliminary data.</text>
</comment>
<dbReference type="EMBL" id="JADIKF010000040">
    <property type="protein sequence ID" value="MBM7131845.1"/>
    <property type="molecule type" value="Genomic_DNA"/>
</dbReference>
<organism evidence="2 3">
    <name type="scientific">Dyella mobilis</name>
    <dbReference type="NCBI Taxonomy" id="1849582"/>
    <lineage>
        <taxon>Bacteria</taxon>
        <taxon>Pseudomonadati</taxon>
        <taxon>Pseudomonadota</taxon>
        <taxon>Gammaproteobacteria</taxon>
        <taxon>Lysobacterales</taxon>
        <taxon>Rhodanobacteraceae</taxon>
        <taxon>Dyella</taxon>
    </lineage>
</organism>
<gene>
    <name evidence="2" type="ORF">ISS99_20155</name>
</gene>
<proteinExistence type="predicted"/>
<dbReference type="Proteomes" id="UP001430193">
    <property type="component" value="Unassembled WGS sequence"/>
</dbReference>
<evidence type="ECO:0008006" key="4">
    <source>
        <dbReference type="Google" id="ProtNLM"/>
    </source>
</evidence>